<evidence type="ECO:0000256" key="5">
    <source>
        <dbReference type="PIRSR" id="PIRSR006278-2"/>
    </source>
</evidence>
<comment type="cofactor">
    <cofactor evidence="1">
        <name>pyridoxal 5'-phosphate</name>
        <dbReference type="ChEBI" id="CHEBI:597326"/>
    </cofactor>
</comment>
<dbReference type="Proteomes" id="UP000642809">
    <property type="component" value="Unassembled WGS sequence"/>
</dbReference>
<evidence type="ECO:0000256" key="1">
    <source>
        <dbReference type="ARBA" id="ARBA00001933"/>
    </source>
</evidence>
<dbReference type="PANTHER" id="PTHR43780">
    <property type="entry name" value="1-AMINOCYCLOPROPANE-1-CARBOXYLATE DEAMINASE-RELATED"/>
    <property type="match status" value="1"/>
</dbReference>
<dbReference type="Pfam" id="PF00291">
    <property type="entry name" value="PALP"/>
    <property type="match status" value="1"/>
</dbReference>
<dbReference type="PANTHER" id="PTHR43780:SF2">
    <property type="entry name" value="1-AMINOCYCLOPROPANE-1-CARBOXYLATE DEAMINASE-RELATED"/>
    <property type="match status" value="1"/>
</dbReference>
<name>A0A8J3CWL9_9BACT</name>
<dbReference type="EMBL" id="BMYF01000004">
    <property type="protein sequence ID" value="GHB30050.1"/>
    <property type="molecule type" value="Genomic_DNA"/>
</dbReference>
<protein>
    <submittedName>
        <fullName evidence="7">1-aminocyclopropane-1-carboxylate deaminase</fullName>
    </submittedName>
</protein>
<dbReference type="AlphaFoldDB" id="A0A8J3CWL9"/>
<evidence type="ECO:0000313" key="7">
    <source>
        <dbReference type="EMBL" id="GHB30050.1"/>
    </source>
</evidence>
<reference evidence="7" key="2">
    <citation type="submission" date="2020-09" db="EMBL/GenBank/DDBJ databases">
        <authorList>
            <person name="Sun Q."/>
            <person name="Kim S."/>
        </authorList>
    </citation>
    <scope>NUCLEOTIDE SEQUENCE</scope>
    <source>
        <strain evidence="7">KCTC 23224</strain>
    </source>
</reference>
<dbReference type="SUPFAM" id="SSF53686">
    <property type="entry name" value="Tryptophan synthase beta subunit-like PLP-dependent enzymes"/>
    <property type="match status" value="1"/>
</dbReference>
<feature type="modified residue" description="N6-(pyridoxal phosphate)lysine" evidence="5">
    <location>
        <position position="40"/>
    </location>
</feature>
<evidence type="ECO:0000256" key="4">
    <source>
        <dbReference type="PIRSR" id="PIRSR006278-1"/>
    </source>
</evidence>
<dbReference type="PIRSF" id="PIRSF006278">
    <property type="entry name" value="ACCD_DCysDesulf"/>
    <property type="match status" value="1"/>
</dbReference>
<evidence type="ECO:0000259" key="6">
    <source>
        <dbReference type="Pfam" id="PF00291"/>
    </source>
</evidence>
<gene>
    <name evidence="7" type="primary">dcyD</name>
    <name evidence="7" type="ORF">GCM10008106_08650</name>
</gene>
<sequence length="303" mass="33458">MLIPQHIPYQSIQHPLFQEKGIELTVKRLDLVHGDVSGNKFFKLQYNLQEAIAQGYSRILTFGGAYSNHIHATAAACHLVGLESIGIIRGEQSSPLNPTLRFAQEKGMQLHYWDRSKYRNKQRPEMLQELLDAFGDVYIVPEGGTNALAIKGTAEILTSEDKQFSHIFTAIGTGGTFAGLVSSLQSHQKLLGVSALKGDFMVKEIDELIQKHKIKFQGSCDILLDYHFGGYAKWNHELLDLIREFKKSYGLPLDPVYTGKMMAAVLGEVKKGTIPTGSKILAVQTGGLQGVKGFEDRIGVSLG</sequence>
<keyword evidence="8" id="KW-1185">Reference proteome</keyword>
<feature type="active site" description="Nucleophile" evidence="4">
    <location>
        <position position="67"/>
    </location>
</feature>
<accession>A0A8J3CWL9</accession>
<organism evidence="7 8">
    <name type="scientific">Mongoliitalea lutea</name>
    <dbReference type="NCBI Taxonomy" id="849756"/>
    <lineage>
        <taxon>Bacteria</taxon>
        <taxon>Pseudomonadati</taxon>
        <taxon>Bacteroidota</taxon>
        <taxon>Cytophagia</taxon>
        <taxon>Cytophagales</taxon>
        <taxon>Cyclobacteriaceae</taxon>
        <taxon>Mongoliitalea</taxon>
    </lineage>
</organism>
<dbReference type="InterPro" id="IPR027278">
    <property type="entry name" value="ACCD_DCysDesulf"/>
</dbReference>
<keyword evidence="3 5" id="KW-0663">Pyridoxal phosphate</keyword>
<comment type="caution">
    <text evidence="7">The sequence shown here is derived from an EMBL/GenBank/DDBJ whole genome shotgun (WGS) entry which is preliminary data.</text>
</comment>
<reference evidence="7" key="1">
    <citation type="journal article" date="2014" name="Int. J. Syst. Evol. Microbiol.">
        <title>Complete genome sequence of Corynebacterium casei LMG S-19264T (=DSM 44701T), isolated from a smear-ripened cheese.</title>
        <authorList>
            <consortium name="US DOE Joint Genome Institute (JGI-PGF)"/>
            <person name="Walter F."/>
            <person name="Albersmeier A."/>
            <person name="Kalinowski J."/>
            <person name="Ruckert C."/>
        </authorList>
    </citation>
    <scope>NUCLEOTIDE SEQUENCE</scope>
    <source>
        <strain evidence="7">KCTC 23224</strain>
    </source>
</reference>
<proteinExistence type="inferred from homology"/>
<evidence type="ECO:0000313" key="8">
    <source>
        <dbReference type="Proteomes" id="UP000642809"/>
    </source>
</evidence>
<evidence type="ECO:0000256" key="3">
    <source>
        <dbReference type="ARBA" id="ARBA00022898"/>
    </source>
</evidence>
<dbReference type="RefSeq" id="WP_189579239.1">
    <property type="nucleotide sequence ID" value="NZ_BMYF01000004.1"/>
</dbReference>
<dbReference type="Gene3D" id="3.40.50.1100">
    <property type="match status" value="2"/>
</dbReference>
<dbReference type="InterPro" id="IPR036052">
    <property type="entry name" value="TrpB-like_PALP_sf"/>
</dbReference>
<dbReference type="InterPro" id="IPR001926">
    <property type="entry name" value="TrpB-like_PALP"/>
</dbReference>
<feature type="domain" description="Tryptophan synthase beta chain-like PALP" evidence="6">
    <location>
        <begin position="16"/>
        <end position="286"/>
    </location>
</feature>
<evidence type="ECO:0000256" key="2">
    <source>
        <dbReference type="ARBA" id="ARBA00008639"/>
    </source>
</evidence>
<dbReference type="GO" id="GO:0019148">
    <property type="term" value="F:D-cysteine desulfhydrase activity"/>
    <property type="evidence" value="ECO:0007669"/>
    <property type="project" value="TreeGrafter"/>
</dbReference>
<comment type="similarity">
    <text evidence="2">Belongs to the ACC deaminase/D-cysteine desulfhydrase family.</text>
</comment>